<keyword evidence="1" id="KW-1133">Transmembrane helix</keyword>
<evidence type="ECO:0000256" key="1">
    <source>
        <dbReference type="SAM" id="Phobius"/>
    </source>
</evidence>
<name>K3ZGR6_SETIT</name>
<keyword evidence="1" id="KW-0812">Transmembrane</keyword>
<dbReference type="Gramene" id="KQL15905">
    <property type="protein sequence ID" value="KQL15905"/>
    <property type="gene ID" value="SETIT_025768mg"/>
</dbReference>
<dbReference type="EMBL" id="AGNK02001801">
    <property type="status" value="NOT_ANNOTATED_CDS"/>
    <property type="molecule type" value="Genomic_DNA"/>
</dbReference>
<keyword evidence="3" id="KW-1185">Reference proteome</keyword>
<dbReference type="Proteomes" id="UP000004995">
    <property type="component" value="Unassembled WGS sequence"/>
</dbReference>
<proteinExistence type="predicted"/>
<evidence type="ECO:0000313" key="3">
    <source>
        <dbReference type="Proteomes" id="UP000004995"/>
    </source>
</evidence>
<organism evidence="2 3">
    <name type="scientific">Setaria italica</name>
    <name type="common">Foxtail millet</name>
    <name type="synonym">Panicum italicum</name>
    <dbReference type="NCBI Taxonomy" id="4555"/>
    <lineage>
        <taxon>Eukaryota</taxon>
        <taxon>Viridiplantae</taxon>
        <taxon>Streptophyta</taxon>
        <taxon>Embryophyta</taxon>
        <taxon>Tracheophyta</taxon>
        <taxon>Spermatophyta</taxon>
        <taxon>Magnoliopsida</taxon>
        <taxon>Liliopsida</taxon>
        <taxon>Poales</taxon>
        <taxon>Poaceae</taxon>
        <taxon>PACMAD clade</taxon>
        <taxon>Panicoideae</taxon>
        <taxon>Panicodae</taxon>
        <taxon>Paniceae</taxon>
        <taxon>Cenchrinae</taxon>
        <taxon>Setaria</taxon>
    </lineage>
</organism>
<reference evidence="3" key="1">
    <citation type="journal article" date="2012" name="Nat. Biotechnol.">
        <title>Reference genome sequence of the model plant Setaria.</title>
        <authorList>
            <person name="Bennetzen J.L."/>
            <person name="Schmutz J."/>
            <person name="Wang H."/>
            <person name="Percifield R."/>
            <person name="Hawkins J."/>
            <person name="Pontaroli A.C."/>
            <person name="Estep M."/>
            <person name="Feng L."/>
            <person name="Vaughn J.N."/>
            <person name="Grimwood J."/>
            <person name="Jenkins J."/>
            <person name="Barry K."/>
            <person name="Lindquist E."/>
            <person name="Hellsten U."/>
            <person name="Deshpande S."/>
            <person name="Wang X."/>
            <person name="Wu X."/>
            <person name="Mitros T."/>
            <person name="Triplett J."/>
            <person name="Yang X."/>
            <person name="Ye C.Y."/>
            <person name="Mauro-Herrera M."/>
            <person name="Wang L."/>
            <person name="Li P."/>
            <person name="Sharma M."/>
            <person name="Sharma R."/>
            <person name="Ronald P.C."/>
            <person name="Panaud O."/>
            <person name="Kellogg E.A."/>
            <person name="Brutnell T.P."/>
            <person name="Doust A.N."/>
            <person name="Tuskan G.A."/>
            <person name="Rokhsar D."/>
            <person name="Devos K.M."/>
        </authorList>
    </citation>
    <scope>NUCLEOTIDE SEQUENCE [LARGE SCALE GENOMIC DNA]</scope>
    <source>
        <strain evidence="3">cv. Yugu1</strain>
    </source>
</reference>
<sequence>MLVYLFSHACSYKLLSLLTVLSTSYILVMHFLNM</sequence>
<dbReference type="AlphaFoldDB" id="K3ZGR6"/>
<dbReference type="InParanoid" id="K3ZGR6"/>
<dbReference type="HOGENOM" id="CLU_3377927_0_0_1"/>
<dbReference type="EnsemblPlants" id="KQL15905">
    <property type="protein sequence ID" value="KQL15905"/>
    <property type="gene ID" value="SETIT_025768mg"/>
</dbReference>
<feature type="transmembrane region" description="Helical" evidence="1">
    <location>
        <begin position="12"/>
        <end position="32"/>
    </location>
</feature>
<protein>
    <submittedName>
        <fullName evidence="2">Uncharacterized protein</fullName>
    </submittedName>
</protein>
<evidence type="ECO:0000313" key="2">
    <source>
        <dbReference type="EnsemblPlants" id="KQL15905"/>
    </source>
</evidence>
<reference evidence="2" key="2">
    <citation type="submission" date="2018-08" db="UniProtKB">
        <authorList>
            <consortium name="EnsemblPlants"/>
        </authorList>
    </citation>
    <scope>IDENTIFICATION</scope>
    <source>
        <strain evidence="2">Yugu1</strain>
    </source>
</reference>
<accession>K3ZGR6</accession>
<keyword evidence="1" id="KW-0472">Membrane</keyword>